<dbReference type="GO" id="GO:0006013">
    <property type="term" value="P:mannose metabolic process"/>
    <property type="evidence" value="ECO:0007669"/>
    <property type="project" value="InterPro"/>
</dbReference>
<protein>
    <recommendedName>
        <fullName evidence="2">Glycoside hydrolase family 38 N-terminal domain-containing protein</fullName>
    </recommendedName>
</protein>
<dbReference type="CDD" id="cd10791">
    <property type="entry name" value="GH38N_AMII_like_1"/>
    <property type="match status" value="1"/>
</dbReference>
<keyword evidence="4" id="KW-1185">Reference proteome</keyword>
<gene>
    <name evidence="3" type="ORF">KTT_47480</name>
</gene>
<dbReference type="Pfam" id="PF16477">
    <property type="entry name" value="DUF5054"/>
    <property type="match status" value="1"/>
</dbReference>
<dbReference type="AlphaFoldDB" id="A0A402A722"/>
<organism evidence="3 4">
    <name type="scientific">Tengunoibacter tsumagoiensis</name>
    <dbReference type="NCBI Taxonomy" id="2014871"/>
    <lineage>
        <taxon>Bacteria</taxon>
        <taxon>Bacillati</taxon>
        <taxon>Chloroflexota</taxon>
        <taxon>Ktedonobacteria</taxon>
        <taxon>Ktedonobacterales</taxon>
        <taxon>Dictyobacteraceae</taxon>
        <taxon>Tengunoibacter</taxon>
    </lineage>
</organism>
<dbReference type="GO" id="GO:0004559">
    <property type="term" value="F:alpha-mannosidase activity"/>
    <property type="evidence" value="ECO:0007669"/>
    <property type="project" value="InterPro"/>
</dbReference>
<dbReference type="OrthoDB" id="237949at2"/>
<dbReference type="Gene3D" id="3.20.110.10">
    <property type="entry name" value="Glycoside hydrolase 38, N terminal domain"/>
    <property type="match status" value="1"/>
</dbReference>
<evidence type="ECO:0000313" key="3">
    <source>
        <dbReference type="EMBL" id="GCE14889.1"/>
    </source>
</evidence>
<dbReference type="InterPro" id="IPR027291">
    <property type="entry name" value="Glyco_hydro_38_N_sf"/>
</dbReference>
<dbReference type="RefSeq" id="WP_126582417.1">
    <property type="nucleotide sequence ID" value="NZ_BIFR01000002.1"/>
</dbReference>
<evidence type="ECO:0000313" key="4">
    <source>
        <dbReference type="Proteomes" id="UP000287352"/>
    </source>
</evidence>
<accession>A0A402A722</accession>
<feature type="domain" description="Glycoside hydrolase family 38 N-terminal" evidence="2">
    <location>
        <begin position="12"/>
        <end position="217"/>
    </location>
</feature>
<name>A0A402A722_9CHLR</name>
<dbReference type="InterPro" id="IPR032482">
    <property type="entry name" value="DUF5054"/>
</dbReference>
<evidence type="ECO:0000259" key="2">
    <source>
        <dbReference type="Pfam" id="PF01074"/>
    </source>
</evidence>
<sequence>MVQKHLSSTVKKIHLVFKTHLDLGFTDFAQKIQSAYFSEFIPKAIETSRTLRHLGEHYGRSERFVWTTGSWLLYEYLEQANAQERANLERAILDGDIVWHALPFTTHSELLDPELFRFGLKLSQRLDQRFGKHTIAAKMTDVPGHTRGIVPLLAEAGVRFLHIGVNDASTPPDVPDLFVWRASNGAEIIVLYSKNGYGGVFTGSGLEEALAIEHTLDNRNPQSVQDVRHTYLHLQQQFPGAILEASTLDKFAATLLPVQSTLPIVTEELGDTWIHGVGSDPLKVSQYRELSRLRTDWLRQGTFQEEDPAFDRFSRHLLLVPEHTWGMDEKLYLADTVNYDRERFQKARHTPRFTDFASSWDEQRAYLRSAIADLAETPQASEVQQHLAALQPQRPRQLEDGRSTPDSVIHTPHFQVRFDLNTGALVQCVELATGREWASPQQQLGRFRYQMFDQTDYDRFQTEYVRLTEAGAWWMIHDFSKPGIEHVATQSAMVLPQLLSSTIVTHVQEICVLGVYTLPESAVTMYGAPRLLTLEWHFPHNVAEIYLTLQWFEKTATRLPEALWLDFAPLISNVHGWQMEKVSELVDPLDVRMQGARHLHAIDQRVHYHDERGQLSITSLDAPLVAPGGPALLRMTREQPDMTRGMSFNLYNNVWGTNFPMWYDDDARLRFILKFGSTR</sequence>
<feature type="region of interest" description="Disordered" evidence="1">
    <location>
        <begin position="382"/>
        <end position="405"/>
    </location>
</feature>
<dbReference type="Pfam" id="PF01074">
    <property type="entry name" value="Glyco_hydro_38N"/>
    <property type="match status" value="1"/>
</dbReference>
<evidence type="ECO:0000256" key="1">
    <source>
        <dbReference type="SAM" id="MobiDB-lite"/>
    </source>
</evidence>
<proteinExistence type="predicted"/>
<dbReference type="InterPro" id="IPR000602">
    <property type="entry name" value="Glyco_hydro_38_N"/>
</dbReference>
<comment type="caution">
    <text evidence="3">The sequence shown here is derived from an EMBL/GenBank/DDBJ whole genome shotgun (WGS) entry which is preliminary data.</text>
</comment>
<dbReference type="SUPFAM" id="SSF88713">
    <property type="entry name" value="Glycoside hydrolase/deacetylase"/>
    <property type="match status" value="1"/>
</dbReference>
<dbReference type="Proteomes" id="UP000287352">
    <property type="component" value="Unassembled WGS sequence"/>
</dbReference>
<dbReference type="EMBL" id="BIFR01000002">
    <property type="protein sequence ID" value="GCE14889.1"/>
    <property type="molecule type" value="Genomic_DNA"/>
</dbReference>
<dbReference type="InterPro" id="IPR011330">
    <property type="entry name" value="Glyco_hydro/deAcase_b/a-brl"/>
</dbReference>
<reference evidence="4" key="1">
    <citation type="submission" date="2018-12" db="EMBL/GenBank/DDBJ databases">
        <title>Tengunoibacter tsumagoiensis gen. nov., sp. nov., Dictyobacter kobayashii sp. nov., D. alpinus sp. nov., and D. joshuensis sp. nov. and description of Dictyobacteraceae fam. nov. within the order Ktedonobacterales isolated from Tengu-no-mugimeshi.</title>
        <authorList>
            <person name="Wang C.M."/>
            <person name="Zheng Y."/>
            <person name="Sakai Y."/>
            <person name="Toyoda A."/>
            <person name="Minakuchi Y."/>
            <person name="Abe K."/>
            <person name="Yokota A."/>
            <person name="Yabe S."/>
        </authorList>
    </citation>
    <scope>NUCLEOTIDE SEQUENCE [LARGE SCALE GENOMIC DNA]</scope>
    <source>
        <strain evidence="4">Uno3</strain>
    </source>
</reference>